<evidence type="ECO:0000259" key="8">
    <source>
        <dbReference type="Pfam" id="PF04116"/>
    </source>
</evidence>
<dbReference type="GO" id="GO:0005506">
    <property type="term" value="F:iron ion binding"/>
    <property type="evidence" value="ECO:0007669"/>
    <property type="project" value="InterPro"/>
</dbReference>
<keyword evidence="10" id="KW-1185">Reference proteome</keyword>
<accession>A0A3R8T1J4</accession>
<evidence type="ECO:0000313" key="9">
    <source>
        <dbReference type="EMBL" id="RRS04024.1"/>
    </source>
</evidence>
<dbReference type="GO" id="GO:0006643">
    <property type="term" value="P:membrane lipid metabolic process"/>
    <property type="evidence" value="ECO:0007669"/>
    <property type="project" value="TreeGrafter"/>
</dbReference>
<feature type="transmembrane region" description="Helical" evidence="7">
    <location>
        <begin position="134"/>
        <end position="161"/>
    </location>
</feature>
<feature type="domain" description="Fatty acid hydroxylase" evidence="8">
    <location>
        <begin position="78"/>
        <end position="214"/>
    </location>
</feature>
<feature type="transmembrane region" description="Helical" evidence="7">
    <location>
        <begin position="35"/>
        <end position="58"/>
    </location>
</feature>
<keyword evidence="3 7" id="KW-1133">Transmembrane helix</keyword>
<dbReference type="PANTHER" id="PTHR21624">
    <property type="entry name" value="STEROL DESATURASE-RELATED PROTEIN"/>
    <property type="match status" value="1"/>
</dbReference>
<dbReference type="Pfam" id="PF04116">
    <property type="entry name" value="FA_hydroxylase"/>
    <property type="match status" value="1"/>
</dbReference>
<dbReference type="Proteomes" id="UP000269265">
    <property type="component" value="Unassembled WGS sequence"/>
</dbReference>
<evidence type="ECO:0000256" key="3">
    <source>
        <dbReference type="ARBA" id="ARBA00022989"/>
    </source>
</evidence>
<reference evidence="9 10" key="1">
    <citation type="submission" date="2018-12" db="EMBL/GenBank/DDBJ databases">
        <title>The whole draft genome of Aquabacterium sp. SJQ9.</title>
        <authorList>
            <person name="Sun L."/>
            <person name="Gao X."/>
            <person name="Chen W."/>
            <person name="Huang K."/>
        </authorList>
    </citation>
    <scope>NUCLEOTIDE SEQUENCE [LARGE SCALE GENOMIC DNA]</scope>
    <source>
        <strain evidence="9 10">SJQ9</strain>
    </source>
</reference>
<dbReference type="AlphaFoldDB" id="A0A3R8T1J4"/>
<dbReference type="InterPro" id="IPR006694">
    <property type="entry name" value="Fatty_acid_hydroxylase"/>
</dbReference>
<dbReference type="InterPro" id="IPR051689">
    <property type="entry name" value="Sterol_desaturase/TMEM195"/>
</dbReference>
<evidence type="ECO:0000256" key="7">
    <source>
        <dbReference type="SAM" id="Phobius"/>
    </source>
</evidence>
<dbReference type="GO" id="GO:0008610">
    <property type="term" value="P:lipid biosynthetic process"/>
    <property type="evidence" value="ECO:0007669"/>
    <property type="project" value="InterPro"/>
</dbReference>
<dbReference type="GO" id="GO:0050479">
    <property type="term" value="F:glyceryl-ether monooxygenase activity"/>
    <property type="evidence" value="ECO:0007669"/>
    <property type="project" value="TreeGrafter"/>
</dbReference>
<evidence type="ECO:0000256" key="2">
    <source>
        <dbReference type="ARBA" id="ARBA00022692"/>
    </source>
</evidence>
<dbReference type="OrthoDB" id="9770329at2"/>
<protein>
    <submittedName>
        <fullName evidence="9">Fatty acid hydroxylase family protein</fullName>
    </submittedName>
</protein>
<keyword evidence="6 7" id="KW-0472">Membrane</keyword>
<dbReference type="EMBL" id="RSED01000008">
    <property type="protein sequence ID" value="RRS04024.1"/>
    <property type="molecule type" value="Genomic_DNA"/>
</dbReference>
<comment type="subcellular location">
    <subcellularLocation>
        <location evidence="1">Endomembrane system</location>
        <topology evidence="1">Multi-pass membrane protein</topology>
    </subcellularLocation>
</comment>
<dbReference type="GO" id="GO:0016020">
    <property type="term" value="C:membrane"/>
    <property type="evidence" value="ECO:0007669"/>
    <property type="project" value="GOC"/>
</dbReference>
<proteinExistence type="predicted"/>
<dbReference type="GO" id="GO:0012505">
    <property type="term" value="C:endomembrane system"/>
    <property type="evidence" value="ECO:0007669"/>
    <property type="project" value="UniProtKB-SubCell"/>
</dbReference>
<comment type="caution">
    <text evidence="9">The sequence shown here is derived from an EMBL/GenBank/DDBJ whole genome shotgun (WGS) entry which is preliminary data.</text>
</comment>
<keyword evidence="5" id="KW-0443">Lipid metabolism</keyword>
<evidence type="ECO:0000256" key="4">
    <source>
        <dbReference type="ARBA" id="ARBA00023002"/>
    </source>
</evidence>
<dbReference type="RefSeq" id="WP_125243428.1">
    <property type="nucleotide sequence ID" value="NZ_RSED01000008.1"/>
</dbReference>
<evidence type="ECO:0000313" key="10">
    <source>
        <dbReference type="Proteomes" id="UP000269265"/>
    </source>
</evidence>
<evidence type="ECO:0000256" key="5">
    <source>
        <dbReference type="ARBA" id="ARBA00023098"/>
    </source>
</evidence>
<evidence type="ECO:0000256" key="1">
    <source>
        <dbReference type="ARBA" id="ARBA00004127"/>
    </source>
</evidence>
<evidence type="ECO:0000256" key="6">
    <source>
        <dbReference type="ARBA" id="ARBA00023136"/>
    </source>
</evidence>
<dbReference type="PANTHER" id="PTHR21624:SF1">
    <property type="entry name" value="ALKYLGLYCEROL MONOOXYGENASE"/>
    <property type="match status" value="1"/>
</dbReference>
<gene>
    <name evidence="9" type="ORF">EIP75_11535</name>
</gene>
<feature type="transmembrane region" description="Helical" evidence="7">
    <location>
        <begin position="70"/>
        <end position="92"/>
    </location>
</feature>
<keyword evidence="2 7" id="KW-0812">Transmembrane</keyword>
<organism evidence="9 10">
    <name type="scientific">Aquabacterium soli</name>
    <dbReference type="NCBI Taxonomy" id="2493092"/>
    <lineage>
        <taxon>Bacteria</taxon>
        <taxon>Pseudomonadati</taxon>
        <taxon>Pseudomonadota</taxon>
        <taxon>Betaproteobacteria</taxon>
        <taxon>Burkholderiales</taxon>
        <taxon>Aquabacterium</taxon>
    </lineage>
</organism>
<sequence length="267" mass="31014">MNHQLVLVVGLILLEGAWSAWHRRPTHTVRITLSSGALALLHFGAYVLTTVGLALPALEAVRLHFSVFQLPADGVVTWLLCLLATDFCAYWLHRTQHHVRWFWVGHSVHHTAPEFNLTVGPRLGVLDTLDRIPFFLPLALLGFHAEMIVLCYALIELWSFWTHTSWIPRLRWLPGFEWLFNTPANHRLHHGRNTVYLDRNFGEFTMLWDHVFRTHVRQTEPVDYGATVMPPRQDPWTANVFELRRLWADMRAAPTWRAALALPWRGF</sequence>
<name>A0A3R8T1J4_9BURK</name>
<keyword evidence="4" id="KW-0560">Oxidoreductase</keyword>